<protein>
    <submittedName>
        <fullName evidence="1">Uncharacterized protein</fullName>
    </submittedName>
</protein>
<accession>A0A5D2HPI5</accession>
<dbReference type="EMBL" id="CM017688">
    <property type="protein sequence ID" value="TYH31356.1"/>
    <property type="molecule type" value="Genomic_DNA"/>
</dbReference>
<sequence length="69" mass="8365">MWFKRFPIKRKQLRMFFSPWSVLSRKKTNKKDYSQWLETHKNQIGNGNEEDRPIVTLDNVMGMCNKSMI</sequence>
<dbReference type="AlphaFoldDB" id="A0A5D2HPI5"/>
<evidence type="ECO:0000313" key="1">
    <source>
        <dbReference type="EMBL" id="TYH31356.1"/>
    </source>
</evidence>
<name>A0A5D2HPI5_GOSDA</name>
<reference evidence="1 2" key="1">
    <citation type="submission" date="2019-06" db="EMBL/GenBank/DDBJ databases">
        <title>WGS assembly of Gossypium darwinii.</title>
        <authorList>
            <person name="Chen Z.J."/>
            <person name="Sreedasyam A."/>
            <person name="Ando A."/>
            <person name="Song Q."/>
            <person name="De L."/>
            <person name="Hulse-Kemp A."/>
            <person name="Ding M."/>
            <person name="Ye W."/>
            <person name="Kirkbride R."/>
            <person name="Jenkins J."/>
            <person name="Plott C."/>
            <person name="Lovell J."/>
            <person name="Lin Y.-M."/>
            <person name="Vaughn R."/>
            <person name="Liu B."/>
            <person name="Li W."/>
            <person name="Simpson S."/>
            <person name="Scheffler B."/>
            <person name="Saski C."/>
            <person name="Grover C."/>
            <person name="Hu G."/>
            <person name="Conover J."/>
            <person name="Carlson J."/>
            <person name="Shu S."/>
            <person name="Boston L."/>
            <person name="Williams M."/>
            <person name="Peterson D."/>
            <person name="Mcgee K."/>
            <person name="Jones D."/>
            <person name="Wendel J."/>
            <person name="Stelly D."/>
            <person name="Grimwood J."/>
            <person name="Schmutz J."/>
        </authorList>
    </citation>
    <scope>NUCLEOTIDE SEQUENCE [LARGE SCALE GENOMIC DNA]</scope>
    <source>
        <strain evidence="1">1808015.09</strain>
    </source>
</reference>
<evidence type="ECO:0000313" key="2">
    <source>
        <dbReference type="Proteomes" id="UP000323506"/>
    </source>
</evidence>
<dbReference type="Proteomes" id="UP000323506">
    <property type="component" value="Chromosome A01"/>
</dbReference>
<keyword evidence="2" id="KW-1185">Reference proteome</keyword>
<gene>
    <name evidence="1" type="ORF">ES288_A01G167300v1</name>
</gene>
<proteinExistence type="predicted"/>
<organism evidence="1 2">
    <name type="scientific">Gossypium darwinii</name>
    <name type="common">Darwin's cotton</name>
    <name type="synonym">Gossypium barbadense var. darwinii</name>
    <dbReference type="NCBI Taxonomy" id="34276"/>
    <lineage>
        <taxon>Eukaryota</taxon>
        <taxon>Viridiplantae</taxon>
        <taxon>Streptophyta</taxon>
        <taxon>Embryophyta</taxon>
        <taxon>Tracheophyta</taxon>
        <taxon>Spermatophyta</taxon>
        <taxon>Magnoliopsida</taxon>
        <taxon>eudicotyledons</taxon>
        <taxon>Gunneridae</taxon>
        <taxon>Pentapetalae</taxon>
        <taxon>rosids</taxon>
        <taxon>malvids</taxon>
        <taxon>Malvales</taxon>
        <taxon>Malvaceae</taxon>
        <taxon>Malvoideae</taxon>
        <taxon>Gossypium</taxon>
    </lineage>
</organism>